<protein>
    <submittedName>
        <fullName evidence="2">Uncharacterized protein</fullName>
    </submittedName>
</protein>
<dbReference type="Proteomes" id="UP001221898">
    <property type="component" value="Unassembled WGS sequence"/>
</dbReference>
<comment type="caution">
    <text evidence="2">The sequence shown here is derived from an EMBL/GenBank/DDBJ whole genome shotgun (WGS) entry which is preliminary data.</text>
</comment>
<dbReference type="EMBL" id="JAINUG010000233">
    <property type="protein sequence ID" value="KAJ8386185.1"/>
    <property type="molecule type" value="Genomic_DNA"/>
</dbReference>
<evidence type="ECO:0000313" key="3">
    <source>
        <dbReference type="Proteomes" id="UP001221898"/>
    </source>
</evidence>
<organism evidence="2 3">
    <name type="scientific">Aldrovandia affinis</name>
    <dbReference type="NCBI Taxonomy" id="143900"/>
    <lineage>
        <taxon>Eukaryota</taxon>
        <taxon>Metazoa</taxon>
        <taxon>Chordata</taxon>
        <taxon>Craniata</taxon>
        <taxon>Vertebrata</taxon>
        <taxon>Euteleostomi</taxon>
        <taxon>Actinopterygii</taxon>
        <taxon>Neopterygii</taxon>
        <taxon>Teleostei</taxon>
        <taxon>Notacanthiformes</taxon>
        <taxon>Halosauridae</taxon>
        <taxon>Aldrovandia</taxon>
    </lineage>
</organism>
<evidence type="ECO:0000256" key="1">
    <source>
        <dbReference type="SAM" id="Coils"/>
    </source>
</evidence>
<feature type="coiled-coil region" evidence="1">
    <location>
        <begin position="46"/>
        <end position="92"/>
    </location>
</feature>
<reference evidence="2" key="1">
    <citation type="journal article" date="2023" name="Science">
        <title>Genome structures resolve the early diversification of teleost fishes.</title>
        <authorList>
            <person name="Parey E."/>
            <person name="Louis A."/>
            <person name="Montfort J."/>
            <person name="Bouchez O."/>
            <person name="Roques C."/>
            <person name="Iampietro C."/>
            <person name="Lluch J."/>
            <person name="Castinel A."/>
            <person name="Donnadieu C."/>
            <person name="Desvignes T."/>
            <person name="Floi Bucao C."/>
            <person name="Jouanno E."/>
            <person name="Wen M."/>
            <person name="Mejri S."/>
            <person name="Dirks R."/>
            <person name="Jansen H."/>
            <person name="Henkel C."/>
            <person name="Chen W.J."/>
            <person name="Zahm M."/>
            <person name="Cabau C."/>
            <person name="Klopp C."/>
            <person name="Thompson A.W."/>
            <person name="Robinson-Rechavi M."/>
            <person name="Braasch I."/>
            <person name="Lecointre G."/>
            <person name="Bobe J."/>
            <person name="Postlethwait J.H."/>
            <person name="Berthelot C."/>
            <person name="Roest Crollius H."/>
            <person name="Guiguen Y."/>
        </authorList>
    </citation>
    <scope>NUCLEOTIDE SEQUENCE</scope>
    <source>
        <strain evidence="2">NC1722</strain>
    </source>
</reference>
<gene>
    <name evidence="2" type="ORF">AAFF_G00176090</name>
</gene>
<evidence type="ECO:0000313" key="2">
    <source>
        <dbReference type="EMBL" id="KAJ8386185.1"/>
    </source>
</evidence>
<proteinExistence type="predicted"/>
<keyword evidence="3" id="KW-1185">Reference proteome</keyword>
<keyword evidence="1" id="KW-0175">Coiled coil</keyword>
<name>A0AAD7RLB7_9TELE</name>
<dbReference type="AlphaFoldDB" id="A0AAD7RLB7"/>
<sequence>MNPSRSGQLALQVKAEVAIQLAAKRVAVKREKEIAEQKRVLTQQKSKAEMELLAQQKRAKAELQAQQDKITMLEAQRDIETMEAVYNAYTEEELKWNAEREKN</sequence>
<accession>A0AAD7RLB7</accession>